<keyword evidence="7 9" id="KW-1133">Transmembrane helix</keyword>
<feature type="transmembrane region" description="Helical" evidence="9">
    <location>
        <begin position="49"/>
        <end position="77"/>
    </location>
</feature>
<proteinExistence type="inferred from homology"/>
<evidence type="ECO:0000256" key="1">
    <source>
        <dbReference type="ARBA" id="ARBA00004651"/>
    </source>
</evidence>
<keyword evidence="4" id="KW-1003">Cell membrane</keyword>
<dbReference type="NCBIfam" id="NF011656">
    <property type="entry name" value="PRK15075.1"/>
    <property type="match status" value="1"/>
</dbReference>
<evidence type="ECO:0000313" key="12">
    <source>
        <dbReference type="Proteomes" id="UP001500503"/>
    </source>
</evidence>
<evidence type="ECO:0000256" key="8">
    <source>
        <dbReference type="ARBA" id="ARBA00023136"/>
    </source>
</evidence>
<dbReference type="PROSITE" id="PS00217">
    <property type="entry name" value="SUGAR_TRANSPORT_2"/>
    <property type="match status" value="1"/>
</dbReference>
<feature type="transmembrane region" description="Helical" evidence="9">
    <location>
        <begin position="21"/>
        <end position="43"/>
    </location>
</feature>
<reference evidence="12" key="1">
    <citation type="journal article" date="2019" name="Int. J. Syst. Evol. Microbiol.">
        <title>The Global Catalogue of Microorganisms (GCM) 10K type strain sequencing project: providing services to taxonomists for standard genome sequencing and annotation.</title>
        <authorList>
            <consortium name="The Broad Institute Genomics Platform"/>
            <consortium name="The Broad Institute Genome Sequencing Center for Infectious Disease"/>
            <person name="Wu L."/>
            <person name="Ma J."/>
        </authorList>
    </citation>
    <scope>NUCLEOTIDE SEQUENCE [LARGE SCALE GENOMIC DNA]</scope>
    <source>
        <strain evidence="12">JCM 17933</strain>
    </source>
</reference>
<dbReference type="Proteomes" id="UP001500503">
    <property type="component" value="Unassembled WGS sequence"/>
</dbReference>
<keyword evidence="3" id="KW-0813">Transport</keyword>
<dbReference type="InterPro" id="IPR051084">
    <property type="entry name" value="H+-coupled_symporters"/>
</dbReference>
<dbReference type="Pfam" id="PF07690">
    <property type="entry name" value="MFS_1"/>
    <property type="match status" value="1"/>
</dbReference>
<comment type="subcellular location">
    <subcellularLocation>
        <location evidence="1">Cell membrane</location>
        <topology evidence="1">Multi-pass membrane protein</topology>
    </subcellularLocation>
</comment>
<evidence type="ECO:0000256" key="4">
    <source>
        <dbReference type="ARBA" id="ARBA00022475"/>
    </source>
</evidence>
<feature type="transmembrane region" description="Helical" evidence="9">
    <location>
        <begin position="397"/>
        <end position="418"/>
    </location>
</feature>
<feature type="transmembrane region" description="Helical" evidence="9">
    <location>
        <begin position="305"/>
        <end position="326"/>
    </location>
</feature>
<feature type="domain" description="Major facilitator superfamily (MFS) profile" evidence="10">
    <location>
        <begin position="13"/>
        <end position="423"/>
    </location>
</feature>
<dbReference type="SUPFAM" id="SSF103473">
    <property type="entry name" value="MFS general substrate transporter"/>
    <property type="match status" value="1"/>
</dbReference>
<sequence length="449" mass="47841">MATAARSPSRAGSVFRAVGGNFLEMFDFSVYGFYAAAIADAIFPSDNAYLSLMLSLLTFGIGFLMRPLGAIVLGAYIDRHGRRAGLLLSLGLMSVGVLLIALTPGYATIGVAAPVLVLVGRLLQGFSAGAESGGVSVYLAEISTPGRRGFYVSWQSASQQVSVAFAAVIGITLRFTLSPGQMHAWGWRVPFLIGSLIVPFLFWIRVTLQETEDFASRTKRRRPTLPEIYGTLLRNWRTVLAAILLVTLTSVMFYLITAYTPTYAERELGLSPTESFVVTLCVGVSNFVWIPVMGAVSDRIGRMRVLTVFAALVAVTAYPLMAWLVAGPSFPRALTVLLLMSFLYGGYQGVMVVTLTEIMPVTVRAAGFALAYSLAQAIFGGFTPAVATWLIKTTGDKAIPGAWLAVSAVVALLGTLLVRHGRLLVRADDGFRSGADVAGEPAGSPASQG</sequence>
<protein>
    <submittedName>
        <fullName evidence="11">MFS transporter</fullName>
    </submittedName>
</protein>
<dbReference type="EMBL" id="BAABHF010000049">
    <property type="protein sequence ID" value="GAA4514419.1"/>
    <property type="molecule type" value="Genomic_DNA"/>
</dbReference>
<evidence type="ECO:0000256" key="2">
    <source>
        <dbReference type="ARBA" id="ARBA00008240"/>
    </source>
</evidence>
<dbReference type="InterPro" id="IPR020846">
    <property type="entry name" value="MFS_dom"/>
</dbReference>
<keyword evidence="8 9" id="KW-0472">Membrane</keyword>
<feature type="transmembrane region" description="Helical" evidence="9">
    <location>
        <begin position="84"/>
        <end position="102"/>
    </location>
</feature>
<evidence type="ECO:0000313" key="11">
    <source>
        <dbReference type="EMBL" id="GAA4514419.1"/>
    </source>
</evidence>
<evidence type="ECO:0000256" key="5">
    <source>
        <dbReference type="ARBA" id="ARBA00022692"/>
    </source>
</evidence>
<dbReference type="Gene3D" id="1.20.1250.20">
    <property type="entry name" value="MFS general substrate transporter like domains"/>
    <property type="match status" value="2"/>
</dbReference>
<feature type="transmembrane region" description="Helical" evidence="9">
    <location>
        <begin position="367"/>
        <end position="391"/>
    </location>
</feature>
<feature type="transmembrane region" description="Helical" evidence="9">
    <location>
        <begin position="332"/>
        <end position="355"/>
    </location>
</feature>
<dbReference type="RefSeq" id="WP_345473515.1">
    <property type="nucleotide sequence ID" value="NZ_BAABHF010000049.1"/>
</dbReference>
<feature type="transmembrane region" description="Helical" evidence="9">
    <location>
        <begin position="276"/>
        <end position="296"/>
    </location>
</feature>
<keyword evidence="12" id="KW-1185">Reference proteome</keyword>
<keyword evidence="6" id="KW-0769">Symport</keyword>
<dbReference type="PROSITE" id="PS50850">
    <property type="entry name" value="MFS"/>
    <property type="match status" value="1"/>
</dbReference>
<dbReference type="PANTHER" id="PTHR43528">
    <property type="entry name" value="ALPHA-KETOGLUTARATE PERMEASE"/>
    <property type="match status" value="1"/>
</dbReference>
<gene>
    <name evidence="11" type="ORF">GCM10023191_082900</name>
</gene>
<dbReference type="PANTHER" id="PTHR43528:SF6">
    <property type="entry name" value="CITRATE-PROTON SYMPORTER"/>
    <property type="match status" value="1"/>
</dbReference>
<comment type="caution">
    <text evidence="11">The sequence shown here is derived from an EMBL/GenBank/DDBJ whole genome shotgun (WGS) entry which is preliminary data.</text>
</comment>
<keyword evidence="5 9" id="KW-0812">Transmembrane</keyword>
<dbReference type="InterPro" id="IPR005829">
    <property type="entry name" value="Sugar_transporter_CS"/>
</dbReference>
<accession>A0ABP8R013</accession>
<evidence type="ECO:0000256" key="9">
    <source>
        <dbReference type="SAM" id="Phobius"/>
    </source>
</evidence>
<evidence type="ECO:0000256" key="3">
    <source>
        <dbReference type="ARBA" id="ARBA00022448"/>
    </source>
</evidence>
<name>A0ABP8R013_9ACTN</name>
<dbReference type="InterPro" id="IPR036259">
    <property type="entry name" value="MFS_trans_sf"/>
</dbReference>
<dbReference type="InterPro" id="IPR011701">
    <property type="entry name" value="MFS"/>
</dbReference>
<evidence type="ECO:0000256" key="6">
    <source>
        <dbReference type="ARBA" id="ARBA00022847"/>
    </source>
</evidence>
<organism evidence="11 12">
    <name type="scientific">Actinoallomurus oryzae</name>
    <dbReference type="NCBI Taxonomy" id="502180"/>
    <lineage>
        <taxon>Bacteria</taxon>
        <taxon>Bacillati</taxon>
        <taxon>Actinomycetota</taxon>
        <taxon>Actinomycetes</taxon>
        <taxon>Streptosporangiales</taxon>
        <taxon>Thermomonosporaceae</taxon>
        <taxon>Actinoallomurus</taxon>
    </lineage>
</organism>
<feature type="transmembrane region" description="Helical" evidence="9">
    <location>
        <begin position="238"/>
        <end position="256"/>
    </location>
</feature>
<evidence type="ECO:0000256" key="7">
    <source>
        <dbReference type="ARBA" id="ARBA00022989"/>
    </source>
</evidence>
<comment type="similarity">
    <text evidence="2">Belongs to the major facilitator superfamily. Metabolite:H+ Symporter (MHS) family (TC 2.A.1.6) family.</text>
</comment>
<evidence type="ECO:0000259" key="10">
    <source>
        <dbReference type="PROSITE" id="PS50850"/>
    </source>
</evidence>
<feature type="transmembrane region" description="Helical" evidence="9">
    <location>
        <begin position="189"/>
        <end position="208"/>
    </location>
</feature>